<gene>
    <name evidence="1" type="ordered locus">Zymop_0099</name>
</gene>
<organism evidence="1 2">
    <name type="scientific">Zymomonas mobilis subsp. pomaceae (strain ATCC 29192 / DSM 22645 / JCM 10191 / CCUG 17912 / NBRC 13757 / NCIMB 11200 / NRRL B-4491 / Barker I)</name>
    <dbReference type="NCBI Taxonomy" id="579138"/>
    <lineage>
        <taxon>Bacteria</taxon>
        <taxon>Pseudomonadati</taxon>
        <taxon>Pseudomonadota</taxon>
        <taxon>Alphaproteobacteria</taxon>
        <taxon>Sphingomonadales</taxon>
        <taxon>Zymomonadaceae</taxon>
        <taxon>Zymomonas</taxon>
    </lineage>
</organism>
<dbReference type="RefSeq" id="WP_013933403.1">
    <property type="nucleotide sequence ID" value="NC_015709.1"/>
</dbReference>
<name>F8ETB3_ZYMMT</name>
<dbReference type="Proteomes" id="UP000000491">
    <property type="component" value="Chromosome"/>
</dbReference>
<sequence>MRMMRRILNFLGIKQGLRENKKVKKSLPDKESRISLSDINSYTFDFPPTLMQNFALLEDAWKKGLLTEDEFIEAEDKAVQLYQSIMNTNEIFYELYRLAIQRVRDQQVEE</sequence>
<proteinExistence type="predicted"/>
<accession>F8ETB3</accession>
<evidence type="ECO:0000313" key="1">
    <source>
        <dbReference type="EMBL" id="AEI37003.1"/>
    </source>
</evidence>
<dbReference type="EMBL" id="CP002865">
    <property type="protein sequence ID" value="AEI37003.1"/>
    <property type="molecule type" value="Genomic_DNA"/>
</dbReference>
<dbReference type="KEGG" id="zmp:Zymop_0099"/>
<dbReference type="PATRIC" id="fig|579138.3.peg.112"/>
<reference evidence="1 2" key="1">
    <citation type="journal article" date="2011" name="J. Bacteriol.">
        <title>Genome sequence of the ethanol-producing Zymomonas mobilis subsp. pomaceae lectotype strain ATCC 29192.</title>
        <authorList>
            <person name="Kouvelis V.N."/>
            <person name="Davenport K.W."/>
            <person name="Brettin T.S."/>
            <person name="Bruce D."/>
            <person name="Detter C."/>
            <person name="Han C.S."/>
            <person name="Nolan M."/>
            <person name="Tapia R."/>
            <person name="Damoulaki A."/>
            <person name="Kyrpides N.C."/>
            <person name="Typas M.A."/>
            <person name="Pappas K.M."/>
        </authorList>
    </citation>
    <scope>NUCLEOTIDE SEQUENCE [LARGE SCALE GENOMIC DNA]</scope>
    <source>
        <strain evidence="2">ATCC 29192 / DSM 22645 / JCM 10191 / CCUG 17912 / NBRC 13757 / NCIMB 11200 / NRRL B-4491 / Barker I</strain>
    </source>
</reference>
<dbReference type="HOGENOM" id="CLU_2235585_0_0_5"/>
<protein>
    <submittedName>
        <fullName evidence="1">Uncharacterized protein</fullName>
    </submittedName>
</protein>
<dbReference type="AlphaFoldDB" id="F8ETB3"/>
<evidence type="ECO:0000313" key="2">
    <source>
        <dbReference type="Proteomes" id="UP000000491"/>
    </source>
</evidence>